<dbReference type="PANTHER" id="PTHR46494:SF1">
    <property type="entry name" value="CORA FAMILY METAL ION TRANSPORTER (EUROFUNG)"/>
    <property type="match status" value="1"/>
</dbReference>
<comment type="caution">
    <text evidence="14">The sequence shown here is derived from an EMBL/GenBank/DDBJ whole genome shotgun (WGS) entry which is preliminary data.</text>
</comment>
<dbReference type="GO" id="GO:0050897">
    <property type="term" value="F:cobalt ion binding"/>
    <property type="evidence" value="ECO:0007669"/>
    <property type="project" value="TreeGrafter"/>
</dbReference>
<dbReference type="AlphaFoldDB" id="A0AAE3LH61"/>
<organism evidence="14 15">
    <name type="scientific">Hominimerdicola aceti</name>
    <dbReference type="NCBI Taxonomy" id="2981726"/>
    <lineage>
        <taxon>Bacteria</taxon>
        <taxon>Bacillati</taxon>
        <taxon>Bacillota</taxon>
        <taxon>Clostridia</taxon>
        <taxon>Eubacteriales</taxon>
        <taxon>Oscillospiraceae</taxon>
        <taxon>Hominimerdicola</taxon>
    </lineage>
</organism>
<keyword evidence="15" id="KW-1185">Reference proteome</keyword>
<evidence type="ECO:0000256" key="10">
    <source>
        <dbReference type="ARBA" id="ARBA00034269"/>
    </source>
</evidence>
<keyword evidence="4" id="KW-1003">Cell membrane</keyword>
<keyword evidence="3" id="KW-0813">Transport</keyword>
<dbReference type="FunFam" id="1.20.58.340:FF:000004">
    <property type="entry name" value="Magnesium transport protein CorA"/>
    <property type="match status" value="1"/>
</dbReference>
<feature type="transmembrane region" description="Helical" evidence="13">
    <location>
        <begin position="248"/>
        <end position="268"/>
    </location>
</feature>
<evidence type="ECO:0000256" key="6">
    <source>
        <dbReference type="ARBA" id="ARBA00022842"/>
    </source>
</evidence>
<accession>A0AAE3LH61</accession>
<protein>
    <submittedName>
        <fullName evidence="14">Cobalt transporter</fullName>
    </submittedName>
</protein>
<sequence length="304" mass="35315">MTIFALKGSLEEITPAQLSEQTCSAVFITDSAHAEETLRTANITYEGVISLRDVVFCKIESQPFCLAGTLSIPKLLDIKGSRHRIQFFIDNKNMVIIDDEEFSLRLVQRIQRSRHNQGESREHFIYNFFSEFMLSDTELLAEHEQKLMELEENVNDGKTDDFLETITPIRKELLILRSYYDEIMDLGRELEEDENGFFEKKQKKYFGTISDRADRLMGRTVHLLEYATQVRDAYQSHVNAQQNKNMEFLTVISTIFFPLTLITGWYGMNFQNMPELKEGYPGVIALSVIVVIVCIIFFKRKKML</sequence>
<comment type="catalytic activity">
    <reaction evidence="10">
        <text>Mg(2+)(in) = Mg(2+)(out)</text>
        <dbReference type="Rhea" id="RHEA:29827"/>
        <dbReference type="ChEBI" id="CHEBI:18420"/>
    </reaction>
</comment>
<evidence type="ECO:0000256" key="9">
    <source>
        <dbReference type="ARBA" id="ARBA00023136"/>
    </source>
</evidence>
<evidence type="ECO:0000256" key="2">
    <source>
        <dbReference type="ARBA" id="ARBA00009765"/>
    </source>
</evidence>
<dbReference type="GO" id="GO:0015095">
    <property type="term" value="F:magnesium ion transmembrane transporter activity"/>
    <property type="evidence" value="ECO:0007669"/>
    <property type="project" value="TreeGrafter"/>
</dbReference>
<comment type="function">
    <text evidence="11">Mediates influx of magnesium ions. Alternates between open and closed states. Activated by low cytoplasmic Mg(2+) levels. Inactive when cytoplasmic Mg(2+) levels are high.</text>
</comment>
<dbReference type="InterPro" id="IPR002523">
    <property type="entry name" value="MgTranspt_CorA/ZnTranspt_ZntB"/>
</dbReference>
<dbReference type="SUPFAM" id="SSF144083">
    <property type="entry name" value="Magnesium transport protein CorA, transmembrane region"/>
    <property type="match status" value="1"/>
</dbReference>
<dbReference type="CDD" id="cd12826">
    <property type="entry name" value="EcCorA_ZntB-like_u1"/>
    <property type="match status" value="1"/>
</dbReference>
<proteinExistence type="inferred from homology"/>
<evidence type="ECO:0000256" key="11">
    <source>
        <dbReference type="ARBA" id="ARBA00045497"/>
    </source>
</evidence>
<keyword evidence="8" id="KW-0406">Ion transport</keyword>
<evidence type="ECO:0000256" key="8">
    <source>
        <dbReference type="ARBA" id="ARBA00023065"/>
    </source>
</evidence>
<name>A0AAE3LH61_9FIRM</name>
<dbReference type="Proteomes" id="UP001208131">
    <property type="component" value="Unassembled WGS sequence"/>
</dbReference>
<dbReference type="Pfam" id="PF01544">
    <property type="entry name" value="CorA"/>
    <property type="match status" value="1"/>
</dbReference>
<evidence type="ECO:0000313" key="14">
    <source>
        <dbReference type="EMBL" id="MCU6705030.1"/>
    </source>
</evidence>
<evidence type="ECO:0000256" key="1">
    <source>
        <dbReference type="ARBA" id="ARBA00004651"/>
    </source>
</evidence>
<dbReference type="PANTHER" id="PTHR46494">
    <property type="entry name" value="CORA FAMILY METAL ION TRANSPORTER (EUROFUNG)"/>
    <property type="match status" value="1"/>
</dbReference>
<keyword evidence="12" id="KW-0175">Coiled coil</keyword>
<gene>
    <name evidence="14" type="ORF">OCV57_03695</name>
</gene>
<dbReference type="GO" id="GO:0005886">
    <property type="term" value="C:plasma membrane"/>
    <property type="evidence" value="ECO:0007669"/>
    <property type="project" value="UniProtKB-SubCell"/>
</dbReference>
<keyword evidence="7 13" id="KW-1133">Transmembrane helix</keyword>
<evidence type="ECO:0000256" key="3">
    <source>
        <dbReference type="ARBA" id="ARBA00022448"/>
    </source>
</evidence>
<reference evidence="14 15" key="1">
    <citation type="journal article" date="2021" name="ISME Commun">
        <title>Automated analysis of genomic sequences facilitates high-throughput and comprehensive description of bacteria.</title>
        <authorList>
            <person name="Hitch T.C.A."/>
        </authorList>
    </citation>
    <scope>NUCLEOTIDE SEQUENCE [LARGE SCALE GENOMIC DNA]</scope>
    <source>
        <strain evidence="14 15">Sanger_31</strain>
    </source>
</reference>
<feature type="transmembrane region" description="Helical" evidence="13">
    <location>
        <begin position="280"/>
        <end position="298"/>
    </location>
</feature>
<dbReference type="RefSeq" id="WP_267300464.1">
    <property type="nucleotide sequence ID" value="NZ_JAOQJZ010000003.1"/>
</dbReference>
<dbReference type="SUPFAM" id="SSF143865">
    <property type="entry name" value="CorA soluble domain-like"/>
    <property type="match status" value="1"/>
</dbReference>
<keyword evidence="6" id="KW-0460">Magnesium</keyword>
<comment type="subcellular location">
    <subcellularLocation>
        <location evidence="1">Cell membrane</location>
        <topology evidence="1">Multi-pass membrane protein</topology>
    </subcellularLocation>
</comment>
<evidence type="ECO:0000256" key="13">
    <source>
        <dbReference type="SAM" id="Phobius"/>
    </source>
</evidence>
<evidence type="ECO:0000313" key="15">
    <source>
        <dbReference type="Proteomes" id="UP001208131"/>
    </source>
</evidence>
<dbReference type="InterPro" id="IPR045863">
    <property type="entry name" value="CorA_TM1_TM2"/>
</dbReference>
<keyword evidence="5 13" id="KW-0812">Transmembrane</keyword>
<evidence type="ECO:0000256" key="7">
    <source>
        <dbReference type="ARBA" id="ARBA00022989"/>
    </source>
</evidence>
<dbReference type="GO" id="GO:0015087">
    <property type="term" value="F:cobalt ion transmembrane transporter activity"/>
    <property type="evidence" value="ECO:0007669"/>
    <property type="project" value="TreeGrafter"/>
</dbReference>
<evidence type="ECO:0000256" key="12">
    <source>
        <dbReference type="SAM" id="Coils"/>
    </source>
</evidence>
<evidence type="ECO:0000256" key="5">
    <source>
        <dbReference type="ARBA" id="ARBA00022692"/>
    </source>
</evidence>
<feature type="coiled-coil region" evidence="12">
    <location>
        <begin position="133"/>
        <end position="160"/>
    </location>
</feature>
<evidence type="ECO:0000256" key="4">
    <source>
        <dbReference type="ARBA" id="ARBA00022475"/>
    </source>
</evidence>
<keyword evidence="9 13" id="KW-0472">Membrane</keyword>
<dbReference type="EMBL" id="JAOQJZ010000003">
    <property type="protein sequence ID" value="MCU6705030.1"/>
    <property type="molecule type" value="Genomic_DNA"/>
</dbReference>
<comment type="similarity">
    <text evidence="2">Belongs to the CorA metal ion transporter (MIT) (TC 1.A.35) family.</text>
</comment>
<dbReference type="Gene3D" id="1.20.58.340">
    <property type="entry name" value="Magnesium transport protein CorA, transmembrane region"/>
    <property type="match status" value="2"/>
</dbReference>
<dbReference type="InterPro" id="IPR045861">
    <property type="entry name" value="CorA_cytoplasmic_dom"/>
</dbReference>
<dbReference type="GO" id="GO:0000287">
    <property type="term" value="F:magnesium ion binding"/>
    <property type="evidence" value="ECO:0007669"/>
    <property type="project" value="TreeGrafter"/>
</dbReference>